<keyword evidence="2" id="KW-1185">Reference proteome</keyword>
<dbReference type="Proteomes" id="UP001596495">
    <property type="component" value="Unassembled WGS sequence"/>
</dbReference>
<dbReference type="RefSeq" id="WP_382259753.1">
    <property type="nucleotide sequence ID" value="NZ_JBHTBX010000015.1"/>
</dbReference>
<gene>
    <name evidence="1" type="ORF">ACFQNJ_17180</name>
</gene>
<evidence type="ECO:0000313" key="2">
    <source>
        <dbReference type="Proteomes" id="UP001596495"/>
    </source>
</evidence>
<comment type="caution">
    <text evidence="1">The sequence shown here is derived from an EMBL/GenBank/DDBJ whole genome shotgun (WGS) entry which is preliminary data.</text>
</comment>
<accession>A0ABW2RE24</accession>
<dbReference type="EMBL" id="JBHTBX010000015">
    <property type="protein sequence ID" value="MFC7436244.1"/>
    <property type="molecule type" value="Genomic_DNA"/>
</dbReference>
<protein>
    <submittedName>
        <fullName evidence="1">Uncharacterized protein</fullName>
    </submittedName>
</protein>
<name>A0ABW2RE24_9BURK</name>
<proteinExistence type="predicted"/>
<evidence type="ECO:0000313" key="1">
    <source>
        <dbReference type="EMBL" id="MFC7436244.1"/>
    </source>
</evidence>
<organism evidence="1 2">
    <name type="scientific">Hydrogenophaga bisanensis</name>
    <dbReference type="NCBI Taxonomy" id="439611"/>
    <lineage>
        <taxon>Bacteria</taxon>
        <taxon>Pseudomonadati</taxon>
        <taxon>Pseudomonadota</taxon>
        <taxon>Betaproteobacteria</taxon>
        <taxon>Burkholderiales</taxon>
        <taxon>Comamonadaceae</taxon>
        <taxon>Hydrogenophaga</taxon>
    </lineage>
</organism>
<reference evidence="2" key="1">
    <citation type="journal article" date="2019" name="Int. J. Syst. Evol. Microbiol.">
        <title>The Global Catalogue of Microorganisms (GCM) 10K type strain sequencing project: providing services to taxonomists for standard genome sequencing and annotation.</title>
        <authorList>
            <consortium name="The Broad Institute Genomics Platform"/>
            <consortium name="The Broad Institute Genome Sequencing Center for Infectious Disease"/>
            <person name="Wu L."/>
            <person name="Ma J."/>
        </authorList>
    </citation>
    <scope>NUCLEOTIDE SEQUENCE [LARGE SCALE GENOMIC DNA]</scope>
    <source>
        <strain evidence="2">CCUG 54518</strain>
    </source>
</reference>
<sequence>MRIRFGDGAVISTEVIPGQRRGYYLVRDSDRQRFFISRQVDQQALEQVCKRHLSDQTGWNYWIDLSLGLDVRGNVAWVNLDQTDRFIP</sequence>